<protein>
    <submittedName>
        <fullName evidence="2">Uncharacterized protein</fullName>
    </submittedName>
</protein>
<dbReference type="HOGENOM" id="CLU_2303286_0_0_9"/>
<keyword evidence="1" id="KW-0472">Membrane</keyword>
<sequence length="100" mass="11618">MKSRENKNEIEKNINVFFETLTFIIILYLISCFLISFHQNILKVLFSCVSISVMASYKARIEKYMGSVVAYLLLFASVILIAFIIYTFGYFEVSNTITKF</sequence>
<name>E0NM77_9FIRM</name>
<feature type="transmembrane region" description="Helical" evidence="1">
    <location>
        <begin position="16"/>
        <end position="35"/>
    </location>
</feature>
<dbReference type="AlphaFoldDB" id="E0NM77"/>
<keyword evidence="3" id="KW-1185">Reference proteome</keyword>
<proteinExistence type="predicted"/>
<dbReference type="RefSeq" id="WP_008902080.1">
    <property type="nucleotide sequence ID" value="NZ_GL397071.1"/>
</dbReference>
<gene>
    <name evidence="2" type="ORF">HMPREF9225_1266</name>
</gene>
<evidence type="ECO:0000313" key="2">
    <source>
        <dbReference type="EMBL" id="EFM25132.1"/>
    </source>
</evidence>
<dbReference type="Proteomes" id="UP000003280">
    <property type="component" value="Unassembled WGS sequence"/>
</dbReference>
<keyword evidence="1" id="KW-1133">Transmembrane helix</keyword>
<keyword evidence="1" id="KW-0812">Transmembrane</keyword>
<reference evidence="2 3" key="1">
    <citation type="submission" date="2010-07" db="EMBL/GenBank/DDBJ databases">
        <authorList>
            <person name="Muzny D."/>
            <person name="Qin X."/>
            <person name="Deng J."/>
            <person name="Jiang H."/>
            <person name="Liu Y."/>
            <person name="Qu J."/>
            <person name="Song X.-Z."/>
            <person name="Zhang L."/>
            <person name="Thornton R."/>
            <person name="Coyle M."/>
            <person name="Francisco L."/>
            <person name="Jackson L."/>
            <person name="Javaid M."/>
            <person name="Korchina V."/>
            <person name="Kovar C."/>
            <person name="Mata R."/>
            <person name="Mathew T."/>
            <person name="Ngo R."/>
            <person name="Nguyen L."/>
            <person name="Nguyen N."/>
            <person name="Okwuonu G."/>
            <person name="Ongeri F."/>
            <person name="Pham C."/>
            <person name="Simmons D."/>
            <person name="Wilczek-Boney K."/>
            <person name="Hale W."/>
            <person name="Jakkamsetti A."/>
            <person name="Pham P."/>
            <person name="Ruth R."/>
            <person name="San Lucas F."/>
            <person name="Warren J."/>
            <person name="Zhang J."/>
            <person name="Zhao Z."/>
            <person name="Zhou C."/>
            <person name="Zhu D."/>
            <person name="Lee S."/>
            <person name="Bess C."/>
            <person name="Blankenburg K."/>
            <person name="Forbes L."/>
            <person name="Fu Q."/>
            <person name="Gubbala S."/>
            <person name="Hirani K."/>
            <person name="Jayaseelan J.C."/>
            <person name="Lara F."/>
            <person name="Munidasa M."/>
            <person name="Palculict T."/>
            <person name="Patil S."/>
            <person name="Pu L.-L."/>
            <person name="Saada N."/>
            <person name="Tang L."/>
            <person name="Weissenberger G."/>
            <person name="Zhu Y."/>
            <person name="Hemphill L."/>
            <person name="Shang Y."/>
            <person name="Youmans B."/>
            <person name="Ayvaz T."/>
            <person name="Ross M."/>
            <person name="Santibanez J."/>
            <person name="Aqrawi P."/>
            <person name="Gross S."/>
            <person name="Joshi V."/>
            <person name="Fowler G."/>
            <person name="Nazareth L."/>
            <person name="Reid J."/>
            <person name="Worley K."/>
            <person name="Petrosino J."/>
            <person name="Highlander S."/>
            <person name="Gibbs R."/>
        </authorList>
    </citation>
    <scope>NUCLEOTIDE SEQUENCE [LARGE SCALE GENOMIC DNA]</scope>
    <source>
        <strain evidence="2 3">ATCC BAA-1640</strain>
    </source>
</reference>
<organism evidence="2 3">
    <name type="scientific">Peptoniphilus duerdenii ATCC BAA-1640</name>
    <dbReference type="NCBI Taxonomy" id="862517"/>
    <lineage>
        <taxon>Bacteria</taxon>
        <taxon>Bacillati</taxon>
        <taxon>Bacillota</taxon>
        <taxon>Tissierellia</taxon>
        <taxon>Tissierellales</taxon>
        <taxon>Peptoniphilaceae</taxon>
        <taxon>Peptoniphilus</taxon>
    </lineage>
</organism>
<accession>E0NM77</accession>
<evidence type="ECO:0000256" key="1">
    <source>
        <dbReference type="SAM" id="Phobius"/>
    </source>
</evidence>
<evidence type="ECO:0000313" key="3">
    <source>
        <dbReference type="Proteomes" id="UP000003280"/>
    </source>
</evidence>
<dbReference type="STRING" id="862517.HMPREF9225_1266"/>
<comment type="caution">
    <text evidence="2">The sequence shown here is derived from an EMBL/GenBank/DDBJ whole genome shotgun (WGS) entry which is preliminary data.</text>
</comment>
<feature type="transmembrane region" description="Helical" evidence="1">
    <location>
        <begin position="69"/>
        <end position="91"/>
    </location>
</feature>
<dbReference type="EMBL" id="AEEH01000044">
    <property type="protein sequence ID" value="EFM25132.1"/>
    <property type="molecule type" value="Genomic_DNA"/>
</dbReference>